<dbReference type="AlphaFoldDB" id="A0A0J8UJR9"/>
<dbReference type="VEuPathDB" id="FungiDB:CIHG_05480"/>
<accession>A0A0J8UJR9</accession>
<protein>
    <submittedName>
        <fullName evidence="1">Uncharacterized protein</fullName>
    </submittedName>
</protein>
<evidence type="ECO:0000313" key="2">
    <source>
        <dbReference type="Proteomes" id="UP000054563"/>
    </source>
</evidence>
<sequence>MASWISVRLKVNYRIPAQSASRQKGRLNLFSIIALFMKHPMLTAASRGCNAYPQLSLHQIYDRPRVRRFTLGEYPTGMIEESKKQMKLFRPSRSGSVEDDFERRLLASMVGNGPVA</sequence>
<dbReference type="Proteomes" id="UP000054563">
    <property type="component" value="Unassembled WGS sequence"/>
</dbReference>
<name>A0A0J8UJR9_COCIT</name>
<dbReference type="EMBL" id="DS017000">
    <property type="protein sequence ID" value="KMU87713.1"/>
    <property type="molecule type" value="Genomic_DNA"/>
</dbReference>
<organism evidence="1 2">
    <name type="scientific">Coccidioides immitis H538.4</name>
    <dbReference type="NCBI Taxonomy" id="396776"/>
    <lineage>
        <taxon>Eukaryota</taxon>
        <taxon>Fungi</taxon>
        <taxon>Dikarya</taxon>
        <taxon>Ascomycota</taxon>
        <taxon>Pezizomycotina</taxon>
        <taxon>Eurotiomycetes</taxon>
        <taxon>Eurotiomycetidae</taxon>
        <taxon>Onygenales</taxon>
        <taxon>Onygenaceae</taxon>
        <taxon>Coccidioides</taxon>
    </lineage>
</organism>
<reference evidence="2" key="1">
    <citation type="journal article" date="2010" name="Genome Res.">
        <title>Population genomic sequencing of Coccidioides fungi reveals recent hybridization and transposon control.</title>
        <authorList>
            <person name="Neafsey D.E."/>
            <person name="Barker B.M."/>
            <person name="Sharpton T.J."/>
            <person name="Stajich J.E."/>
            <person name="Park D.J."/>
            <person name="Whiston E."/>
            <person name="Hung C.-Y."/>
            <person name="McMahan C."/>
            <person name="White J."/>
            <person name="Sykes S."/>
            <person name="Heiman D."/>
            <person name="Young S."/>
            <person name="Zeng Q."/>
            <person name="Abouelleil A."/>
            <person name="Aftuck L."/>
            <person name="Bessette D."/>
            <person name="Brown A."/>
            <person name="FitzGerald M."/>
            <person name="Lui A."/>
            <person name="Macdonald J.P."/>
            <person name="Priest M."/>
            <person name="Orbach M.J."/>
            <person name="Galgiani J.N."/>
            <person name="Kirkland T.N."/>
            <person name="Cole G.T."/>
            <person name="Birren B.W."/>
            <person name="Henn M.R."/>
            <person name="Taylor J.W."/>
            <person name="Rounsley S.D."/>
        </authorList>
    </citation>
    <scope>NUCLEOTIDE SEQUENCE [LARGE SCALE GENOMIC DNA]</scope>
    <source>
        <strain evidence="2">H538.4</strain>
    </source>
</reference>
<evidence type="ECO:0000313" key="1">
    <source>
        <dbReference type="EMBL" id="KMU87713.1"/>
    </source>
</evidence>
<proteinExistence type="predicted"/>
<gene>
    <name evidence="1" type="ORF">CIHG_05480</name>
</gene>